<feature type="compositionally biased region" description="Low complexity" evidence="1">
    <location>
        <begin position="43"/>
        <end position="54"/>
    </location>
</feature>
<feature type="region of interest" description="Disordered" evidence="1">
    <location>
        <begin position="43"/>
        <end position="76"/>
    </location>
</feature>
<reference evidence="2 3" key="1">
    <citation type="journal article" date="2019" name="Int. J. Syst. Evol. Microbiol.">
        <title>Streptomyces cyaneochromogenes sp. nov., a blue pigment-producing actinomycete from manganese-contaminated soil.</title>
        <authorList>
            <person name="Tang X."/>
            <person name="Zhao J."/>
            <person name="Li K."/>
            <person name="Chen Z."/>
            <person name="Sun Y."/>
            <person name="Gao J."/>
        </authorList>
    </citation>
    <scope>NUCLEOTIDE SEQUENCE [LARGE SCALE GENOMIC DNA]</scope>
    <source>
        <strain evidence="2 3">MK-45</strain>
    </source>
</reference>
<keyword evidence="3" id="KW-1185">Reference proteome</keyword>
<feature type="compositionally biased region" description="Polar residues" evidence="1">
    <location>
        <begin position="55"/>
        <end position="76"/>
    </location>
</feature>
<dbReference type="RefSeq" id="WP_126397732.1">
    <property type="nucleotide sequence ID" value="NZ_CP034539.1"/>
</dbReference>
<protein>
    <submittedName>
        <fullName evidence="2">Uncharacterized protein</fullName>
    </submittedName>
</protein>
<evidence type="ECO:0000256" key="1">
    <source>
        <dbReference type="SAM" id="MobiDB-lite"/>
    </source>
</evidence>
<proteinExistence type="predicted"/>
<name>A0A3Q9EZP9_9ACTN</name>
<evidence type="ECO:0000313" key="3">
    <source>
        <dbReference type="Proteomes" id="UP000280298"/>
    </source>
</evidence>
<organism evidence="2 3">
    <name type="scientific">Streptomyces cyaneochromogenes</name>
    <dbReference type="NCBI Taxonomy" id="2496836"/>
    <lineage>
        <taxon>Bacteria</taxon>
        <taxon>Bacillati</taxon>
        <taxon>Actinomycetota</taxon>
        <taxon>Actinomycetes</taxon>
        <taxon>Kitasatosporales</taxon>
        <taxon>Streptomycetaceae</taxon>
        <taxon>Streptomyces</taxon>
    </lineage>
</organism>
<evidence type="ECO:0000313" key="2">
    <source>
        <dbReference type="EMBL" id="AZQ39452.1"/>
    </source>
</evidence>
<dbReference type="Proteomes" id="UP000280298">
    <property type="component" value="Chromosome"/>
</dbReference>
<dbReference type="EMBL" id="CP034539">
    <property type="protein sequence ID" value="AZQ39452.1"/>
    <property type="molecule type" value="Genomic_DNA"/>
</dbReference>
<gene>
    <name evidence="2" type="ORF">EJ357_43490</name>
</gene>
<accession>A0A3Q9EZP9</accession>
<dbReference type="KEGG" id="scya:EJ357_43490"/>
<dbReference type="AlphaFoldDB" id="A0A3Q9EZP9"/>
<sequence length="76" mass="8162">MIASLAGVLNLAGIVYDIARLIAPDEPRRPPLARLRGRRVALEEAAPGPGPHAASWQQRHPSRTAGSHYSSTGRSR</sequence>